<organism evidence="2 3">
    <name type="scientific">Tessaracoccus bendigoensis DSM 12906</name>
    <dbReference type="NCBI Taxonomy" id="1123357"/>
    <lineage>
        <taxon>Bacteria</taxon>
        <taxon>Bacillati</taxon>
        <taxon>Actinomycetota</taxon>
        <taxon>Actinomycetes</taxon>
        <taxon>Propionibacteriales</taxon>
        <taxon>Propionibacteriaceae</taxon>
        <taxon>Tessaracoccus</taxon>
    </lineage>
</organism>
<keyword evidence="1" id="KW-0812">Transmembrane</keyword>
<dbReference type="AlphaFoldDB" id="A0A1M6HJC2"/>
<gene>
    <name evidence="2" type="ORF">SAMN02745244_01985</name>
</gene>
<dbReference type="EMBL" id="FQZG01000033">
    <property type="protein sequence ID" value="SHJ22268.1"/>
    <property type="molecule type" value="Genomic_DNA"/>
</dbReference>
<evidence type="ECO:0000313" key="2">
    <source>
        <dbReference type="EMBL" id="SHJ22268.1"/>
    </source>
</evidence>
<evidence type="ECO:0008006" key="4">
    <source>
        <dbReference type="Google" id="ProtNLM"/>
    </source>
</evidence>
<protein>
    <recommendedName>
        <fullName evidence="4">TadE-like protein</fullName>
    </recommendedName>
</protein>
<accession>A0A1M6HJC2</accession>
<keyword evidence="1" id="KW-1133">Transmembrane helix</keyword>
<dbReference type="NCBIfam" id="NF041390">
    <property type="entry name" value="TadE_Rv3655c"/>
    <property type="match status" value="1"/>
</dbReference>
<proteinExistence type="predicted"/>
<feature type="transmembrane region" description="Helical" evidence="1">
    <location>
        <begin position="21"/>
        <end position="47"/>
    </location>
</feature>
<reference evidence="2 3" key="1">
    <citation type="submission" date="2016-11" db="EMBL/GenBank/DDBJ databases">
        <authorList>
            <person name="Jaros S."/>
            <person name="Januszkiewicz K."/>
            <person name="Wedrychowicz H."/>
        </authorList>
    </citation>
    <scope>NUCLEOTIDE SEQUENCE [LARGE SCALE GENOMIC DNA]</scope>
    <source>
        <strain evidence="2 3">DSM 12906</strain>
    </source>
</reference>
<keyword evidence="1" id="KW-0472">Membrane</keyword>
<dbReference type="InterPro" id="IPR049790">
    <property type="entry name" value="Rv3655c/TadE"/>
</dbReference>
<name>A0A1M6HJC2_9ACTN</name>
<keyword evidence="3" id="KW-1185">Reference proteome</keyword>
<dbReference type="STRING" id="1123357.SAMN02745244_01985"/>
<evidence type="ECO:0000313" key="3">
    <source>
        <dbReference type="Proteomes" id="UP000184512"/>
    </source>
</evidence>
<evidence type="ECO:0000256" key="1">
    <source>
        <dbReference type="SAM" id="Phobius"/>
    </source>
</evidence>
<dbReference type="Proteomes" id="UP000184512">
    <property type="component" value="Unassembled WGS sequence"/>
</dbReference>
<sequence length="127" mass="12890">MYPRGSGGGGIRPTPRRGERGMVTVELAVGSITAVLLTACLVSLSMLGVAQSACAESSAQIARQSARGDGEALAVARGRVPRDARVEVRREDAGVVASVRVGVSVLGFGVVDVGAQAWAAYEPGQGP</sequence>